<dbReference type="GO" id="GO:0046872">
    <property type="term" value="F:metal ion binding"/>
    <property type="evidence" value="ECO:0007669"/>
    <property type="project" value="UniProtKB-KW"/>
</dbReference>
<dbReference type="EMBL" id="CADIKH010000040">
    <property type="protein sequence ID" value="CAB3769213.1"/>
    <property type="molecule type" value="Genomic_DNA"/>
</dbReference>
<sequence>MTQATAHGEWKLDPGRIYQRELRKRVDERPAESAAVLQRASLDGSELVFDSSVTRDRALDDGVFLLTIPDSIDFTACDRFARQFYTGNTGLRYGHYRYIDGERFGDALLGYHERINQIEQFLLERRLWQAVYPAEVSACGIALTVIAAHVLRAVLKLTDIARRDWDQATGGCATESGSYHLTFNHYRPALPGIGLSSHKDDGFMTILRTSSPGLEIHRGDRWEAVVPDAACFVVNFGLSMEILTRRSSRPVSAIMHRVQHQTMDRFSFGHFSSSLCKPGAEAGIHSYDSARGLRHICSSRELIDANDVEIYHGTRSDGAT</sequence>
<dbReference type="RefSeq" id="WP_175230849.1">
    <property type="nucleotide sequence ID" value="NZ_CADIKH010000040.1"/>
</dbReference>
<name>A0A6J5ESS8_9BURK</name>
<accession>A0A6J5ESS8</accession>
<dbReference type="InterPro" id="IPR027443">
    <property type="entry name" value="IPNS-like_sf"/>
</dbReference>
<gene>
    <name evidence="5" type="ORF">LMG29542_06061</name>
</gene>
<dbReference type="Pfam" id="PF03171">
    <property type="entry name" value="2OG-FeII_Oxy"/>
    <property type="match status" value="1"/>
</dbReference>
<dbReference type="PROSITE" id="PS51471">
    <property type="entry name" value="FE2OG_OXY"/>
    <property type="match status" value="1"/>
</dbReference>
<keyword evidence="3" id="KW-0560">Oxidoreductase</keyword>
<keyword evidence="1 3" id="KW-0479">Metal-binding</keyword>
<feature type="domain" description="Fe2OG dioxygenase" evidence="4">
    <location>
        <begin position="177"/>
        <end position="278"/>
    </location>
</feature>
<dbReference type="InterPro" id="IPR050295">
    <property type="entry name" value="Plant_2OG-oxidoreductases"/>
</dbReference>
<dbReference type="AlphaFoldDB" id="A0A6J5ESS8"/>
<dbReference type="PANTHER" id="PTHR47991">
    <property type="entry name" value="OXOGLUTARATE/IRON-DEPENDENT DIOXYGENASE"/>
    <property type="match status" value="1"/>
</dbReference>
<keyword evidence="6" id="KW-1185">Reference proteome</keyword>
<evidence type="ECO:0000313" key="5">
    <source>
        <dbReference type="EMBL" id="CAB3769213.1"/>
    </source>
</evidence>
<evidence type="ECO:0000256" key="2">
    <source>
        <dbReference type="ARBA" id="ARBA00023004"/>
    </source>
</evidence>
<proteinExistence type="inferred from homology"/>
<organism evidence="5 6">
    <name type="scientific">Paraburkholderia humisilvae</name>
    <dbReference type="NCBI Taxonomy" id="627669"/>
    <lineage>
        <taxon>Bacteria</taxon>
        <taxon>Pseudomonadati</taxon>
        <taxon>Pseudomonadota</taxon>
        <taxon>Betaproteobacteria</taxon>
        <taxon>Burkholderiales</taxon>
        <taxon>Burkholderiaceae</taxon>
        <taxon>Paraburkholderia</taxon>
    </lineage>
</organism>
<dbReference type="SUPFAM" id="SSF51197">
    <property type="entry name" value="Clavaminate synthase-like"/>
    <property type="match status" value="1"/>
</dbReference>
<keyword evidence="2 3" id="KW-0408">Iron</keyword>
<dbReference type="InterPro" id="IPR044861">
    <property type="entry name" value="IPNS-like_FE2OG_OXY"/>
</dbReference>
<evidence type="ECO:0000313" key="6">
    <source>
        <dbReference type="Proteomes" id="UP000494363"/>
    </source>
</evidence>
<evidence type="ECO:0000259" key="4">
    <source>
        <dbReference type="PROSITE" id="PS51471"/>
    </source>
</evidence>
<dbReference type="Gene3D" id="2.60.120.330">
    <property type="entry name" value="B-lactam Antibiotic, Isopenicillin N Synthase, Chain"/>
    <property type="match status" value="1"/>
</dbReference>
<dbReference type="InterPro" id="IPR005123">
    <property type="entry name" value="Oxoglu/Fe-dep_dioxygenase_dom"/>
</dbReference>
<comment type="similarity">
    <text evidence="3">Belongs to the iron/ascorbate-dependent oxidoreductase family.</text>
</comment>
<evidence type="ECO:0000256" key="3">
    <source>
        <dbReference type="RuleBase" id="RU003682"/>
    </source>
</evidence>
<reference evidence="5 6" key="1">
    <citation type="submission" date="2020-04" db="EMBL/GenBank/DDBJ databases">
        <authorList>
            <person name="De Canck E."/>
        </authorList>
    </citation>
    <scope>NUCLEOTIDE SEQUENCE [LARGE SCALE GENOMIC DNA]</scope>
    <source>
        <strain evidence="5 6">LMG 29542</strain>
    </source>
</reference>
<evidence type="ECO:0000256" key="1">
    <source>
        <dbReference type="ARBA" id="ARBA00022723"/>
    </source>
</evidence>
<protein>
    <recommendedName>
        <fullName evidence="4">Fe2OG dioxygenase domain-containing protein</fullName>
    </recommendedName>
</protein>
<dbReference type="Proteomes" id="UP000494363">
    <property type="component" value="Unassembled WGS sequence"/>
</dbReference>
<dbReference type="GO" id="GO:0016491">
    <property type="term" value="F:oxidoreductase activity"/>
    <property type="evidence" value="ECO:0007669"/>
    <property type="project" value="UniProtKB-KW"/>
</dbReference>